<dbReference type="GO" id="GO:0000981">
    <property type="term" value="F:DNA-binding transcription factor activity, RNA polymerase II-specific"/>
    <property type="evidence" value="ECO:0007669"/>
    <property type="project" value="TreeGrafter"/>
</dbReference>
<dbReference type="PANTHER" id="PTHR11636">
    <property type="entry name" value="POU DOMAIN"/>
    <property type="match status" value="1"/>
</dbReference>
<evidence type="ECO:0000256" key="5">
    <source>
        <dbReference type="ARBA" id="ARBA00023155"/>
    </source>
</evidence>
<dbReference type="PANTHER" id="PTHR11636:SF86">
    <property type="entry name" value="POU DOMAIN, CLASS 5, TRANSCRIPTION FACTOR 1-RELATED"/>
    <property type="match status" value="1"/>
</dbReference>
<evidence type="ECO:0000256" key="7">
    <source>
        <dbReference type="ARBA" id="ARBA00023242"/>
    </source>
</evidence>
<keyword evidence="3" id="KW-0805">Transcription regulation</keyword>
<feature type="region of interest" description="Disordered" evidence="8">
    <location>
        <begin position="16"/>
        <end position="48"/>
    </location>
</feature>
<dbReference type="Gene3D" id="1.10.260.40">
    <property type="entry name" value="lambda repressor-like DNA-binding domains"/>
    <property type="match status" value="1"/>
</dbReference>
<proteinExistence type="predicted"/>
<evidence type="ECO:0000313" key="12">
    <source>
        <dbReference type="Proteomes" id="UP000335636"/>
    </source>
</evidence>
<dbReference type="Proteomes" id="UP000335636">
    <property type="component" value="Unassembled WGS sequence"/>
</dbReference>
<dbReference type="GO" id="GO:0005634">
    <property type="term" value="C:nucleus"/>
    <property type="evidence" value="ECO:0007669"/>
    <property type="project" value="UniProtKB-SubCell"/>
</dbReference>
<dbReference type="InterPro" id="IPR010982">
    <property type="entry name" value="Lambda_DNA-bd_dom_sf"/>
</dbReference>
<dbReference type="InterPro" id="IPR000327">
    <property type="entry name" value="POU_dom"/>
</dbReference>
<keyword evidence="5" id="KW-0371">Homeobox</keyword>
<dbReference type="PROSITE" id="PS00465">
    <property type="entry name" value="POU_2"/>
    <property type="match status" value="1"/>
</dbReference>
<keyword evidence="12" id="KW-1185">Reference proteome</keyword>
<evidence type="ECO:0000313" key="11">
    <source>
        <dbReference type="EMBL" id="VTJ60995.1"/>
    </source>
</evidence>
<dbReference type="PRINTS" id="PR00028">
    <property type="entry name" value="POUDOMAIN"/>
</dbReference>
<accession>A0A5E4AUY5</accession>
<name>A0A5E4AUY5_MARMO</name>
<dbReference type="AlphaFoldDB" id="A0A5E4AUY5"/>
<organism evidence="11 12">
    <name type="scientific">Marmota monax</name>
    <name type="common">Woodchuck</name>
    <dbReference type="NCBI Taxonomy" id="9995"/>
    <lineage>
        <taxon>Eukaryota</taxon>
        <taxon>Metazoa</taxon>
        <taxon>Chordata</taxon>
        <taxon>Craniata</taxon>
        <taxon>Vertebrata</taxon>
        <taxon>Euteleostomi</taxon>
        <taxon>Mammalia</taxon>
        <taxon>Eutheria</taxon>
        <taxon>Euarchontoglires</taxon>
        <taxon>Glires</taxon>
        <taxon>Rodentia</taxon>
        <taxon>Sciuromorpha</taxon>
        <taxon>Sciuridae</taxon>
        <taxon>Xerinae</taxon>
        <taxon>Marmotini</taxon>
        <taxon>Marmota</taxon>
    </lineage>
</organism>
<feature type="domain" description="POU-specific" evidence="9">
    <location>
        <begin position="27"/>
        <end position="101"/>
    </location>
</feature>
<dbReference type="EMBL" id="WJEC01000741">
    <property type="protein sequence ID" value="KAF7481249.1"/>
    <property type="molecule type" value="Genomic_DNA"/>
</dbReference>
<dbReference type="PROSITE" id="PS51179">
    <property type="entry name" value="POU_3"/>
    <property type="match status" value="1"/>
</dbReference>
<dbReference type="InterPro" id="IPR013847">
    <property type="entry name" value="POU"/>
</dbReference>
<keyword evidence="7" id="KW-0539">Nucleus</keyword>
<comment type="subcellular location">
    <subcellularLocation>
        <location evidence="1">Nucleus</location>
    </subcellularLocation>
</comment>
<dbReference type="Pfam" id="PF00157">
    <property type="entry name" value="Pou"/>
    <property type="match status" value="1"/>
</dbReference>
<sequence>MVQKLGRGLGQVGKGLIPHGGLETSQPEVEVGAGMESNSEGASPEPCIAHPAVDDMGLTLGVLFGKVFSQTTICRFEALQLSFKNLCKLRLLLQKWVEEADNNENLREICKAKTLLQARKRKRMSI</sequence>
<dbReference type="SMART" id="SM00352">
    <property type="entry name" value="POU"/>
    <property type="match status" value="1"/>
</dbReference>
<evidence type="ECO:0000256" key="4">
    <source>
        <dbReference type="ARBA" id="ARBA00023125"/>
    </source>
</evidence>
<dbReference type="Proteomes" id="UP000662637">
    <property type="component" value="Unassembled WGS sequence"/>
</dbReference>
<dbReference type="InterPro" id="IPR050255">
    <property type="entry name" value="POU_domain_TF"/>
</dbReference>
<keyword evidence="2" id="KW-0597">Phosphoprotein</keyword>
<evidence type="ECO:0000313" key="10">
    <source>
        <dbReference type="EMBL" id="KAF7481249.1"/>
    </source>
</evidence>
<gene>
    <name evidence="10" type="ORF">GHT09_007429</name>
    <name evidence="11" type="ORF">MONAX_5E039568</name>
</gene>
<keyword evidence="4" id="KW-0238">DNA-binding</keyword>
<evidence type="ECO:0000259" key="9">
    <source>
        <dbReference type="PROSITE" id="PS51179"/>
    </source>
</evidence>
<evidence type="ECO:0000256" key="3">
    <source>
        <dbReference type="ARBA" id="ARBA00023015"/>
    </source>
</evidence>
<evidence type="ECO:0000256" key="2">
    <source>
        <dbReference type="ARBA" id="ARBA00022553"/>
    </source>
</evidence>
<dbReference type="GO" id="GO:0000978">
    <property type="term" value="F:RNA polymerase II cis-regulatory region sequence-specific DNA binding"/>
    <property type="evidence" value="ECO:0007669"/>
    <property type="project" value="TreeGrafter"/>
</dbReference>
<reference evidence="11 12" key="1">
    <citation type="submission" date="2019-04" db="EMBL/GenBank/DDBJ databases">
        <authorList>
            <person name="Alioto T."/>
            <person name="Alioto T."/>
        </authorList>
    </citation>
    <scope>NUCLEOTIDE SEQUENCE [LARGE SCALE GENOMIC DNA]</scope>
</reference>
<dbReference type="SUPFAM" id="SSF47413">
    <property type="entry name" value="lambda repressor-like DNA-binding domains"/>
    <property type="match status" value="1"/>
</dbReference>
<keyword evidence="6" id="KW-0804">Transcription</keyword>
<evidence type="ECO:0000256" key="6">
    <source>
        <dbReference type="ARBA" id="ARBA00023163"/>
    </source>
</evidence>
<protein>
    <recommendedName>
        <fullName evidence="9">POU-specific domain-containing protein</fullName>
    </recommendedName>
</protein>
<evidence type="ECO:0000256" key="1">
    <source>
        <dbReference type="ARBA" id="ARBA00004123"/>
    </source>
</evidence>
<dbReference type="EMBL" id="CABDUW010000162">
    <property type="protein sequence ID" value="VTJ60995.1"/>
    <property type="molecule type" value="Genomic_DNA"/>
</dbReference>
<reference evidence="10" key="2">
    <citation type="submission" date="2020-08" db="EMBL/GenBank/DDBJ databases">
        <authorList>
            <person name="Shumante A."/>
            <person name="Zimin A.V."/>
            <person name="Puiu D."/>
            <person name="Salzberg S.L."/>
        </authorList>
    </citation>
    <scope>NUCLEOTIDE SEQUENCE</scope>
    <source>
        <strain evidence="10">WC2-LM</strain>
        <tissue evidence="10">Liver</tissue>
    </source>
</reference>
<evidence type="ECO:0000256" key="8">
    <source>
        <dbReference type="SAM" id="MobiDB-lite"/>
    </source>
</evidence>